<gene>
    <name evidence="3" type="ORF">MAIT1_00705</name>
</gene>
<feature type="transmembrane region" description="Helical" evidence="2">
    <location>
        <begin position="395"/>
        <end position="416"/>
    </location>
</feature>
<evidence type="ECO:0008006" key="5">
    <source>
        <dbReference type="Google" id="ProtNLM"/>
    </source>
</evidence>
<protein>
    <recommendedName>
        <fullName evidence="5">Glycosyltransferase RgtA/B/C/D-like domain-containing protein</fullName>
    </recommendedName>
</protein>
<dbReference type="AlphaFoldDB" id="A0A1Y2JZB7"/>
<keyword evidence="2" id="KW-0472">Membrane</keyword>
<feature type="transmembrane region" description="Helical" evidence="2">
    <location>
        <begin position="255"/>
        <end position="275"/>
    </location>
</feature>
<feature type="transmembrane region" description="Helical" evidence="2">
    <location>
        <begin position="152"/>
        <end position="173"/>
    </location>
</feature>
<feature type="region of interest" description="Disordered" evidence="1">
    <location>
        <begin position="602"/>
        <end position="632"/>
    </location>
</feature>
<proteinExistence type="predicted"/>
<keyword evidence="2" id="KW-1133">Transmembrane helix</keyword>
<feature type="transmembrane region" description="Helical" evidence="2">
    <location>
        <begin position="336"/>
        <end position="357"/>
    </location>
</feature>
<evidence type="ECO:0000256" key="2">
    <source>
        <dbReference type="SAM" id="Phobius"/>
    </source>
</evidence>
<comment type="caution">
    <text evidence="3">The sequence shown here is derived from an EMBL/GenBank/DDBJ whole genome shotgun (WGS) entry which is preliminary data.</text>
</comment>
<dbReference type="Proteomes" id="UP000194003">
    <property type="component" value="Unassembled WGS sequence"/>
</dbReference>
<sequence length="632" mass="69219">MTHRVIMLALILLLAGAVRFAGLERHFAHVDDIGVAHTLLFEEESFKQSYLAEHEAAFEASARGPLDRFKIGVRRFLANEVAEYAPPLWDAFRISSYWTYAPAQFLLTSALLKPGQSYRDVLLNGRLPPFLFAMLGLALLVLFYSIGPWRGAGAPELLLGVALAAFSMENVIYAMQMESYAIGVLCMSALMALLMGLGARPAPGVGAMLALGGVAGVLMFCQYQTLFLLPPLFFALAWRWGWAARVPLLKLARGFVISGALVVVAFAALFNTFLWRFTGASGVHWNAGPHGEFKYVGPSVADPGVGDHLANVLRFLAETLPVLITDMLSFAPEEGVVYAILRVLLPLLVALGLLALLRSAQPQRRMLGLFFLAVWGMWILLALVGKITLGPTRHSLILLPMLAVSAAHGAVVAAAGIGRLLGRDGRLWSARAALLGGGAVTALFMAQWPAQMQLRIDPFDPARLTAQLQDLGVDALIGYGHTYNPLLFADLNRFYPLKYQPDHYKDRSPCVNRWMLRRPGPVRSVALVSHRLPLTAGRFGKYARCMNKALPPGQRISDRYSDYAVVYSEERPSAREVEFSGKTANGTNGYFLTVLARRMTPPSLAPRNPDLREIEHTPTGAGRLPGHRALRL</sequence>
<dbReference type="EMBL" id="LVJN01000021">
    <property type="protein sequence ID" value="OSM00238.1"/>
    <property type="molecule type" value="Genomic_DNA"/>
</dbReference>
<feature type="transmembrane region" description="Helical" evidence="2">
    <location>
        <begin position="180"/>
        <end position="199"/>
    </location>
</feature>
<dbReference type="STRING" id="1434232.MAIT1_00705"/>
<feature type="transmembrane region" description="Helical" evidence="2">
    <location>
        <begin position="428"/>
        <end position="448"/>
    </location>
</feature>
<organism evidence="3 4">
    <name type="scientific">Magnetofaba australis IT-1</name>
    <dbReference type="NCBI Taxonomy" id="1434232"/>
    <lineage>
        <taxon>Bacteria</taxon>
        <taxon>Pseudomonadati</taxon>
        <taxon>Pseudomonadota</taxon>
        <taxon>Magnetococcia</taxon>
        <taxon>Magnetococcales</taxon>
        <taxon>Magnetococcaceae</taxon>
        <taxon>Magnetofaba</taxon>
    </lineage>
</organism>
<feature type="transmembrane region" description="Helical" evidence="2">
    <location>
        <begin position="205"/>
        <end position="234"/>
    </location>
</feature>
<evidence type="ECO:0000313" key="4">
    <source>
        <dbReference type="Proteomes" id="UP000194003"/>
    </source>
</evidence>
<accession>A0A1Y2JZB7</accession>
<keyword evidence="2" id="KW-0812">Transmembrane</keyword>
<keyword evidence="4" id="KW-1185">Reference proteome</keyword>
<evidence type="ECO:0000256" key="1">
    <source>
        <dbReference type="SAM" id="MobiDB-lite"/>
    </source>
</evidence>
<name>A0A1Y2JZB7_9PROT</name>
<feature type="transmembrane region" description="Helical" evidence="2">
    <location>
        <begin position="127"/>
        <end position="146"/>
    </location>
</feature>
<evidence type="ECO:0000313" key="3">
    <source>
        <dbReference type="EMBL" id="OSM00238.1"/>
    </source>
</evidence>
<feature type="transmembrane region" description="Helical" evidence="2">
    <location>
        <begin position="369"/>
        <end position="389"/>
    </location>
</feature>
<reference evidence="3 4" key="1">
    <citation type="journal article" date="2016" name="BMC Genomics">
        <title>Combined genomic and structural analyses of a cultured magnetotactic bacterium reveals its niche adaptation to a dynamic environment.</title>
        <authorList>
            <person name="Araujo A.C."/>
            <person name="Morillo V."/>
            <person name="Cypriano J."/>
            <person name="Teixeira L.C."/>
            <person name="Leao P."/>
            <person name="Lyra S."/>
            <person name="Almeida L.G."/>
            <person name="Bazylinski D.A."/>
            <person name="Vasconcellos A.T."/>
            <person name="Abreu F."/>
            <person name="Lins U."/>
        </authorList>
    </citation>
    <scope>NUCLEOTIDE SEQUENCE [LARGE SCALE GENOMIC DNA]</scope>
    <source>
        <strain evidence="3 4">IT-1</strain>
    </source>
</reference>
<dbReference type="RefSeq" id="WP_085446781.1">
    <property type="nucleotide sequence ID" value="NZ_LVJN01000021.1"/>
</dbReference>